<evidence type="ECO:0000313" key="2">
    <source>
        <dbReference type="EMBL" id="EFW13360.1"/>
    </source>
</evidence>
<accession>E9DJQ2</accession>
<dbReference type="HOGENOM" id="CLU_1042097_0_0_1"/>
<reference evidence="3" key="1">
    <citation type="journal article" date="2010" name="Genome Res.">
        <title>Population genomic sequencing of Coccidioides fungi reveals recent hybridization and transposon control.</title>
        <authorList>
            <person name="Neafsey D.E."/>
            <person name="Barker B.M."/>
            <person name="Sharpton T.J."/>
            <person name="Stajich J.E."/>
            <person name="Park D.J."/>
            <person name="Whiston E."/>
            <person name="Hung C.-Y."/>
            <person name="McMahan C."/>
            <person name="White J."/>
            <person name="Sykes S."/>
            <person name="Heiman D."/>
            <person name="Young S."/>
            <person name="Zeng Q."/>
            <person name="Abouelleil A."/>
            <person name="Aftuck L."/>
            <person name="Bessette D."/>
            <person name="Brown A."/>
            <person name="FitzGerald M."/>
            <person name="Lui A."/>
            <person name="Macdonald J.P."/>
            <person name="Priest M."/>
            <person name="Orbach M.J."/>
            <person name="Galgiani J.N."/>
            <person name="Kirkland T.N."/>
            <person name="Cole G.T."/>
            <person name="Birren B.W."/>
            <person name="Henn M.R."/>
            <person name="Taylor J.W."/>
            <person name="Rounsley S.D."/>
        </authorList>
    </citation>
    <scope>NUCLEOTIDE SEQUENCE [LARGE SCALE GENOMIC DNA]</scope>
    <source>
        <strain evidence="3">RMSCC 757 / Silveira</strain>
    </source>
</reference>
<reference evidence="3" key="2">
    <citation type="submission" date="2010-03" db="EMBL/GenBank/DDBJ databases">
        <title>The genome sequence of Coccidioides posadasii strain Silveira.</title>
        <authorList>
            <consortium name="The Broad Institute Genome Sequencing Center for Infectious Disease"/>
            <person name="Neafsey D."/>
            <person name="Orbach M."/>
            <person name="Henn M.R."/>
            <person name="Cole G.T."/>
            <person name="Galgiani J."/>
            <person name="Gardner M.J."/>
            <person name="Kirkland T.N."/>
            <person name="Taylor J.W."/>
            <person name="Young S.K."/>
            <person name="Zeng Q."/>
            <person name="Koehrsen M."/>
            <person name="Alvarado L."/>
            <person name="Berlin A."/>
            <person name="Borenstein D."/>
            <person name="Chapman S.B."/>
            <person name="Chen Z."/>
            <person name="Engels R."/>
            <person name="Freedman E."/>
            <person name="Gellesch M."/>
            <person name="Goldberg J."/>
            <person name="Griggs A."/>
            <person name="Gujja S."/>
            <person name="Heilman E."/>
            <person name="Heiman D."/>
            <person name="Howarth C."/>
            <person name="Jen D."/>
            <person name="Larson L."/>
            <person name="Mehta T."/>
            <person name="Neiman D."/>
            <person name="Park D."/>
            <person name="Pearson M."/>
            <person name="Richards J."/>
            <person name="Roberts A."/>
            <person name="Saif S."/>
            <person name="Shea T."/>
            <person name="Shenoy N."/>
            <person name="Sisk P."/>
            <person name="Stolte C."/>
            <person name="Sykes S."/>
            <person name="Walk T."/>
            <person name="White J."/>
            <person name="Yandava C."/>
            <person name="Haas B."/>
            <person name="Nusbaum C."/>
            <person name="Birren B."/>
        </authorList>
    </citation>
    <scope>NUCLEOTIDE SEQUENCE [LARGE SCALE GENOMIC DNA]</scope>
    <source>
        <strain evidence="3">RMSCC 757 / Silveira</strain>
    </source>
</reference>
<sequence>MALQMCKLAAAQNKHSPMFIKKKSGQKLSAVKKESAMSDTLCDYCLTFVYTVHINKPCSCKQGTAKACTNCAGDKKACTSVSSEMQKEVAALLSDHDNFLRLKNVTLQEELKTSMAEQATGLSKMLAKMAPPSVQTDNSLPPPPFNTENIERTLTNIYQNLKSNYLSSAKKQKTEETICESAAKIDQFAAALPSAASTPPSPSPTPITPSPFIQLQPNLSVSGLSPTGGSGADLLKSTIKQPKWACPDNSSALTLCPVPKPETLTGEEAPEI</sequence>
<dbReference type="Proteomes" id="UP000002497">
    <property type="component" value="Unassembled WGS sequence"/>
</dbReference>
<keyword evidence="3" id="KW-1185">Reference proteome</keyword>
<dbReference type="AlphaFoldDB" id="E9DJQ2"/>
<gene>
    <name evidence="2" type="ORF">CPSG_10041</name>
</gene>
<proteinExistence type="predicted"/>
<feature type="region of interest" description="Disordered" evidence="1">
    <location>
        <begin position="248"/>
        <end position="272"/>
    </location>
</feature>
<evidence type="ECO:0000256" key="1">
    <source>
        <dbReference type="SAM" id="MobiDB-lite"/>
    </source>
</evidence>
<evidence type="ECO:0000313" key="3">
    <source>
        <dbReference type="Proteomes" id="UP000002497"/>
    </source>
</evidence>
<dbReference type="OMA" id="GSENACQ"/>
<dbReference type="EMBL" id="GL636521">
    <property type="protein sequence ID" value="EFW13360.1"/>
    <property type="molecule type" value="Genomic_DNA"/>
</dbReference>
<dbReference type="VEuPathDB" id="FungiDB:CPSG_10041"/>
<protein>
    <submittedName>
        <fullName evidence="2">Uncharacterized protein</fullName>
    </submittedName>
</protein>
<organism evidence="3">
    <name type="scientific">Coccidioides posadasii (strain RMSCC 757 / Silveira)</name>
    <name type="common">Valley fever fungus</name>
    <dbReference type="NCBI Taxonomy" id="443226"/>
    <lineage>
        <taxon>Eukaryota</taxon>
        <taxon>Fungi</taxon>
        <taxon>Dikarya</taxon>
        <taxon>Ascomycota</taxon>
        <taxon>Pezizomycotina</taxon>
        <taxon>Eurotiomycetes</taxon>
        <taxon>Eurotiomycetidae</taxon>
        <taxon>Onygenales</taxon>
        <taxon>Onygenaceae</taxon>
        <taxon>Coccidioides</taxon>
    </lineage>
</organism>
<name>E9DJQ2_COCPS</name>